<dbReference type="GO" id="GO:0036088">
    <property type="term" value="P:D-serine catabolic process"/>
    <property type="evidence" value="ECO:0007669"/>
    <property type="project" value="TreeGrafter"/>
</dbReference>
<comment type="similarity">
    <text evidence="1">Belongs to the DSD1 family.</text>
</comment>
<evidence type="ECO:0000313" key="5">
    <source>
        <dbReference type="Proteomes" id="UP000391834"/>
    </source>
</evidence>
<reference evidence="4 5" key="1">
    <citation type="submission" date="2019-10" db="EMBL/GenBank/DDBJ databases">
        <title>Prolixibacter strains distinguished by the presence of nitrate reductase genes were adept at nitrate-dependent anaerobic corrosion of metallic iron and carbon steel.</title>
        <authorList>
            <person name="Iino T."/>
            <person name="Shono N."/>
            <person name="Ito K."/>
            <person name="Nakamura R."/>
            <person name="Sueoka K."/>
            <person name="Harayama S."/>
            <person name="Ohkuma M."/>
        </authorList>
    </citation>
    <scope>NUCLEOTIDE SEQUENCE [LARGE SCALE GENOMIC DNA]</scope>
    <source>
        <strain evidence="4 5">JCM 13498</strain>
    </source>
</reference>
<dbReference type="Gene3D" id="3.20.20.10">
    <property type="entry name" value="Alanine racemase"/>
    <property type="match status" value="1"/>
</dbReference>
<dbReference type="AlphaFoldDB" id="A0A5M4B3G7"/>
<dbReference type="CDD" id="cd06821">
    <property type="entry name" value="PLPDE_III_D-TA"/>
    <property type="match status" value="1"/>
</dbReference>
<proteinExistence type="inferred from homology"/>
<evidence type="ECO:0000313" key="4">
    <source>
        <dbReference type="EMBL" id="GET34705.1"/>
    </source>
</evidence>
<dbReference type="InterPro" id="IPR001608">
    <property type="entry name" value="Ala_racemase_N"/>
</dbReference>
<comment type="caution">
    <text evidence="4">The sequence shown here is derived from an EMBL/GenBank/DDBJ whole genome shotgun (WGS) entry which is preliminary data.</text>
</comment>
<dbReference type="Gene3D" id="2.40.37.20">
    <property type="entry name" value="D-serine dehydratase-like domain"/>
    <property type="match status" value="1"/>
</dbReference>
<dbReference type="PANTHER" id="PTHR28004">
    <property type="entry name" value="ZGC:162816-RELATED"/>
    <property type="match status" value="1"/>
</dbReference>
<dbReference type="Pfam" id="PF14031">
    <property type="entry name" value="D-ser_dehydrat"/>
    <property type="match status" value="1"/>
</dbReference>
<keyword evidence="5" id="KW-1185">Reference proteome</keyword>
<dbReference type="SUPFAM" id="SSF51419">
    <property type="entry name" value="PLP-binding barrel"/>
    <property type="match status" value="1"/>
</dbReference>
<evidence type="ECO:0000256" key="2">
    <source>
        <dbReference type="ARBA" id="ARBA00023239"/>
    </source>
</evidence>
<gene>
    <name evidence="4" type="ORF">PbJCM13498_35680</name>
</gene>
<protein>
    <submittedName>
        <fullName evidence="4">Threonine aldolase</fullName>
    </submittedName>
</protein>
<dbReference type="Proteomes" id="UP000391834">
    <property type="component" value="Unassembled WGS sequence"/>
</dbReference>
<dbReference type="InterPro" id="IPR051466">
    <property type="entry name" value="D-amino_acid_metab_enzyme"/>
</dbReference>
<dbReference type="EMBL" id="BLAX01000001">
    <property type="protein sequence ID" value="GET34705.1"/>
    <property type="molecule type" value="Genomic_DNA"/>
</dbReference>
<dbReference type="PANTHER" id="PTHR28004:SF2">
    <property type="entry name" value="D-SERINE DEHYDRATASE"/>
    <property type="match status" value="1"/>
</dbReference>
<sequence>MWYSVTNESSVFTPSVLLYPDRIEENIRRMIAMAGDVNRLRPHVKTHKIPELIQLQVGMGIRKFKCATLSEVKMVAENGGEDILLAYPLLGPAIAWFLEFTDRFPGITFAITIDSLAAAHMLDTAAFQKGQTVRVFIDLDTGMHRTGIIPGSAEILVDYIHSSENLHFAGFHFYDGHVHEIDLAERKAHIDRDFESVAQLVKNVNEKGIEVQEIACGGTPTFPIHAQYPERTLCPGTPILWDAGYTETIPDLDFLPAAVIAGRVISKPHGNVCFDLGYKAFASEMPHPRLQFLNFEPGEVVNHSEEHLVVTPDREEDFEIGELVYALPKHVCPTMALHEKVYVVNSHQVTGTWDVTARKRIY</sequence>
<dbReference type="SMART" id="SM01119">
    <property type="entry name" value="D-ser_dehydrat"/>
    <property type="match status" value="1"/>
</dbReference>
<dbReference type="Pfam" id="PF01168">
    <property type="entry name" value="Ala_racemase_N"/>
    <property type="match status" value="1"/>
</dbReference>
<dbReference type="InterPro" id="IPR042208">
    <property type="entry name" value="D-ser_dehydrat-like_sf"/>
</dbReference>
<name>A0A5M4B3G7_9BACT</name>
<keyword evidence="2" id="KW-0456">Lyase</keyword>
<evidence type="ECO:0000259" key="3">
    <source>
        <dbReference type="SMART" id="SM01119"/>
    </source>
</evidence>
<dbReference type="GO" id="GO:0008721">
    <property type="term" value="F:D-serine ammonia-lyase activity"/>
    <property type="evidence" value="ECO:0007669"/>
    <property type="project" value="TreeGrafter"/>
</dbReference>
<evidence type="ECO:0000256" key="1">
    <source>
        <dbReference type="ARBA" id="ARBA00005323"/>
    </source>
</evidence>
<accession>A0A5M4B3G7</accession>
<dbReference type="InterPro" id="IPR029066">
    <property type="entry name" value="PLP-binding_barrel"/>
</dbReference>
<dbReference type="InterPro" id="IPR026956">
    <property type="entry name" value="D-ser_dehydrat-like_dom"/>
</dbReference>
<feature type="domain" description="D-serine dehydratase-like" evidence="3">
    <location>
        <begin position="257"/>
        <end position="345"/>
    </location>
</feature>
<organism evidence="4 5">
    <name type="scientific">Prolixibacter bellariivorans</name>
    <dbReference type="NCBI Taxonomy" id="314319"/>
    <lineage>
        <taxon>Bacteria</taxon>
        <taxon>Pseudomonadati</taxon>
        <taxon>Bacteroidota</taxon>
        <taxon>Bacteroidia</taxon>
        <taxon>Marinilabiliales</taxon>
        <taxon>Prolixibacteraceae</taxon>
        <taxon>Prolixibacter</taxon>
    </lineage>
</organism>